<sequence>MMKTVPLTTFLNWFFTRVDSVPFVGTLFYGIFTFWLLVCVIKGNTKLGMRIFFVTIHPMRVGATMMSSLVFNVGLILFASLAVMQFVTTAFDLYARYTAALSKPDALPGNFSNMIP</sequence>
<evidence type="ECO:0000256" key="4">
    <source>
        <dbReference type="ARBA" id="ARBA00023136"/>
    </source>
</evidence>
<keyword evidence="4 5" id="KW-0472">Membrane</keyword>
<reference evidence="6 7" key="1">
    <citation type="journal article" name="Sci. Rep.">
        <title>Genome-scale phylogenetic analyses confirm Olpidium as the closest living zoosporic fungus to the non-flagellated, terrestrial fungi.</title>
        <authorList>
            <person name="Chang Y."/>
            <person name="Rochon D."/>
            <person name="Sekimoto S."/>
            <person name="Wang Y."/>
            <person name="Chovatia M."/>
            <person name="Sandor L."/>
            <person name="Salamov A."/>
            <person name="Grigoriev I.V."/>
            <person name="Stajich J.E."/>
            <person name="Spatafora J.W."/>
        </authorList>
    </citation>
    <scope>NUCLEOTIDE SEQUENCE [LARGE SCALE GENOMIC DNA]</scope>
    <source>
        <strain evidence="6">S191</strain>
    </source>
</reference>
<accession>A0A8H8DET8</accession>
<dbReference type="EMBL" id="JAEFCI010013202">
    <property type="protein sequence ID" value="KAG5455541.1"/>
    <property type="molecule type" value="Genomic_DNA"/>
</dbReference>
<organism evidence="6 7">
    <name type="scientific">Olpidium bornovanus</name>
    <dbReference type="NCBI Taxonomy" id="278681"/>
    <lineage>
        <taxon>Eukaryota</taxon>
        <taxon>Fungi</taxon>
        <taxon>Fungi incertae sedis</taxon>
        <taxon>Olpidiomycota</taxon>
        <taxon>Olpidiomycotina</taxon>
        <taxon>Olpidiomycetes</taxon>
        <taxon>Olpidiales</taxon>
        <taxon>Olpidiaceae</taxon>
        <taxon>Olpidium</taxon>
    </lineage>
</organism>
<dbReference type="PANTHER" id="PTHR31652">
    <property type="entry name" value="LIMR FAMILY PROTEIN DDB_G0283707-RELATED"/>
    <property type="match status" value="1"/>
</dbReference>
<dbReference type="AlphaFoldDB" id="A0A8H8DET8"/>
<name>A0A8H8DET8_9FUNG</name>
<protein>
    <submittedName>
        <fullName evidence="6">Uncharacterized protein</fullName>
    </submittedName>
</protein>
<feature type="transmembrane region" description="Helical" evidence="5">
    <location>
        <begin position="61"/>
        <end position="87"/>
    </location>
</feature>
<evidence type="ECO:0000313" key="6">
    <source>
        <dbReference type="EMBL" id="KAG5455541.1"/>
    </source>
</evidence>
<evidence type="ECO:0000256" key="3">
    <source>
        <dbReference type="ARBA" id="ARBA00022989"/>
    </source>
</evidence>
<keyword evidence="7" id="KW-1185">Reference proteome</keyword>
<dbReference type="OrthoDB" id="73273at2759"/>
<feature type="transmembrane region" description="Helical" evidence="5">
    <location>
        <begin position="20"/>
        <end position="41"/>
    </location>
</feature>
<evidence type="ECO:0000256" key="5">
    <source>
        <dbReference type="SAM" id="Phobius"/>
    </source>
</evidence>
<comment type="subcellular location">
    <subcellularLocation>
        <location evidence="1">Membrane</location>
        <topology evidence="1">Multi-pass membrane protein</topology>
    </subcellularLocation>
</comment>
<evidence type="ECO:0000256" key="2">
    <source>
        <dbReference type="ARBA" id="ARBA00022692"/>
    </source>
</evidence>
<gene>
    <name evidence="6" type="ORF">BJ554DRAFT_5011</name>
</gene>
<evidence type="ECO:0000313" key="7">
    <source>
        <dbReference type="Proteomes" id="UP000673691"/>
    </source>
</evidence>
<dbReference type="GO" id="GO:0016020">
    <property type="term" value="C:membrane"/>
    <property type="evidence" value="ECO:0007669"/>
    <property type="project" value="UniProtKB-SubCell"/>
</dbReference>
<keyword evidence="2 5" id="KW-0812">Transmembrane</keyword>
<comment type="caution">
    <text evidence="6">The sequence shown here is derived from an EMBL/GenBank/DDBJ whole genome shotgun (WGS) entry which is preliminary data.</text>
</comment>
<proteinExistence type="predicted"/>
<feature type="non-terminal residue" evidence="6">
    <location>
        <position position="116"/>
    </location>
</feature>
<dbReference type="PANTHER" id="PTHR31652:SF0">
    <property type="entry name" value="LIMR FAMILY PROTEIN DDB_G0283707-RELATED"/>
    <property type="match status" value="1"/>
</dbReference>
<evidence type="ECO:0000256" key="1">
    <source>
        <dbReference type="ARBA" id="ARBA00004141"/>
    </source>
</evidence>
<dbReference type="Proteomes" id="UP000673691">
    <property type="component" value="Unassembled WGS sequence"/>
</dbReference>
<keyword evidence="3 5" id="KW-1133">Transmembrane helix</keyword>